<dbReference type="Gene3D" id="3.30.70.270">
    <property type="match status" value="2"/>
</dbReference>
<dbReference type="PANTHER" id="PTHR37984:SF5">
    <property type="entry name" value="PROTEIN NYNRIN-LIKE"/>
    <property type="match status" value="1"/>
</dbReference>
<name>A0A6A4Z6T8_APHAT</name>
<protein>
    <recommendedName>
        <fullName evidence="3">Reverse transcriptase domain-containing protein</fullName>
    </recommendedName>
</protein>
<dbReference type="Proteomes" id="UP000469452">
    <property type="component" value="Unassembled WGS sequence"/>
</dbReference>
<evidence type="ECO:0000313" key="1">
    <source>
        <dbReference type="EMBL" id="KAF0707627.1"/>
    </source>
</evidence>
<dbReference type="InterPro" id="IPR043502">
    <property type="entry name" value="DNA/RNA_pol_sf"/>
</dbReference>
<organism evidence="1 2">
    <name type="scientific">Aphanomyces astaci</name>
    <name type="common">Crayfish plague agent</name>
    <dbReference type="NCBI Taxonomy" id="112090"/>
    <lineage>
        <taxon>Eukaryota</taxon>
        <taxon>Sar</taxon>
        <taxon>Stramenopiles</taxon>
        <taxon>Oomycota</taxon>
        <taxon>Saprolegniomycetes</taxon>
        <taxon>Saprolegniales</taxon>
        <taxon>Verrucalvaceae</taxon>
        <taxon>Aphanomyces</taxon>
    </lineage>
</organism>
<proteinExistence type="predicted"/>
<evidence type="ECO:0000313" key="2">
    <source>
        <dbReference type="Proteomes" id="UP000469452"/>
    </source>
</evidence>
<dbReference type="AlphaFoldDB" id="A0A6A4Z6T8"/>
<dbReference type="EMBL" id="VJMI01019326">
    <property type="protein sequence ID" value="KAF0707627.1"/>
    <property type="molecule type" value="Genomic_DNA"/>
</dbReference>
<dbReference type="InterPro" id="IPR043128">
    <property type="entry name" value="Rev_trsase/Diguanyl_cyclase"/>
</dbReference>
<reference evidence="1 2" key="1">
    <citation type="submission" date="2019-06" db="EMBL/GenBank/DDBJ databases">
        <title>Genomics analysis of Aphanomyces spp. identifies a new class of oomycete effector associated with host adaptation.</title>
        <authorList>
            <person name="Gaulin E."/>
        </authorList>
    </citation>
    <scope>NUCLEOTIDE SEQUENCE [LARGE SCALE GENOMIC DNA]</scope>
    <source>
        <strain evidence="1 2">E</strain>
    </source>
</reference>
<dbReference type="InterPro" id="IPR050951">
    <property type="entry name" value="Retrovirus_Pol_polyprotein"/>
</dbReference>
<sequence>MTSHDIYVHSCASPAQSDLDVHRGHLRKVFEVLRANGFYANLAKCMFGVDEIPVLGDLVGVKGCRADPEKIKDLSEWPIPSSVKDLRRWLGLATYLHKYSQNFADIAQPLFQLLVKDAPWV</sequence>
<evidence type="ECO:0008006" key="3">
    <source>
        <dbReference type="Google" id="ProtNLM"/>
    </source>
</evidence>
<dbReference type="PANTHER" id="PTHR37984">
    <property type="entry name" value="PROTEIN CBG26694"/>
    <property type="match status" value="1"/>
</dbReference>
<comment type="caution">
    <text evidence="1">The sequence shown here is derived from an EMBL/GenBank/DDBJ whole genome shotgun (WGS) entry which is preliminary data.</text>
</comment>
<dbReference type="SUPFAM" id="SSF56672">
    <property type="entry name" value="DNA/RNA polymerases"/>
    <property type="match status" value="1"/>
</dbReference>
<gene>
    <name evidence="1" type="ORF">AaE_013524</name>
</gene>
<dbReference type="VEuPathDB" id="FungiDB:H257_07505"/>
<accession>A0A6A4Z6T8</accession>